<organism evidence="1 2">
    <name type="scientific">Panagrolaimus sp. PS1159</name>
    <dbReference type="NCBI Taxonomy" id="55785"/>
    <lineage>
        <taxon>Eukaryota</taxon>
        <taxon>Metazoa</taxon>
        <taxon>Ecdysozoa</taxon>
        <taxon>Nematoda</taxon>
        <taxon>Chromadorea</taxon>
        <taxon>Rhabditida</taxon>
        <taxon>Tylenchina</taxon>
        <taxon>Panagrolaimomorpha</taxon>
        <taxon>Panagrolaimoidea</taxon>
        <taxon>Panagrolaimidae</taxon>
        <taxon>Panagrolaimus</taxon>
    </lineage>
</organism>
<name>A0AC35GN79_9BILA</name>
<accession>A0AC35GN79</accession>
<reference evidence="2" key="1">
    <citation type="submission" date="2022-11" db="UniProtKB">
        <authorList>
            <consortium name="WormBaseParasite"/>
        </authorList>
    </citation>
    <scope>IDENTIFICATION</scope>
</reference>
<dbReference type="Proteomes" id="UP000887580">
    <property type="component" value="Unplaced"/>
</dbReference>
<dbReference type="WBParaSite" id="PS1159_v2.g6836.t1">
    <property type="protein sequence ID" value="PS1159_v2.g6836.t1"/>
    <property type="gene ID" value="PS1159_v2.g6836"/>
</dbReference>
<evidence type="ECO:0000313" key="1">
    <source>
        <dbReference type="Proteomes" id="UP000887580"/>
    </source>
</evidence>
<sequence>MFLKIMDTYLFIIFLSLLNLAYGRSLRVDPSFLFIDEDWPINKPLAVSICGENIDKIKIISGNDDKRFTLHKINQTCANLQSSKEFDADQLHSDGSRWQSFSLLFEGGKKRRKASLDIQIVDINDNAPKFVNWRSETNVSEKQSVGSVVQRIQTFDPDTGVGGIVRFFVHGEKFSIENERCSNSYCHADLVLKSPLDYESNPIERVSIVARDGASLTKYATEAHANVTIHVIDEQDTPPTFLT</sequence>
<evidence type="ECO:0000313" key="2">
    <source>
        <dbReference type="WBParaSite" id="PS1159_v2.g6836.t1"/>
    </source>
</evidence>
<protein>
    <submittedName>
        <fullName evidence="2">Cadherin domain-containing protein</fullName>
    </submittedName>
</protein>
<proteinExistence type="predicted"/>